<evidence type="ECO:0000313" key="2">
    <source>
        <dbReference type="Proteomes" id="UP000016930"/>
    </source>
</evidence>
<dbReference type="HOGENOM" id="CLU_1503268_0_0_1"/>
<dbReference type="EMBL" id="KB445792">
    <property type="protein sequence ID" value="EMD40850.1"/>
    <property type="molecule type" value="Genomic_DNA"/>
</dbReference>
<sequence length="179" mass="18186">MVALRTRAPVQHLSASYNPSSHPDATKLPDMAAAAAFARVPAASVSGLELRRPLLQYKLLSSARDGDLGTGARAGVPADGSVSARRCSRFGASAGSQEVGGDVGACSARGGSGAPQGVACGSPKFADIATTQDAGMCGAAVYICVREARSGDGLCESVYEKMERGIDITGEVRGFPKIP</sequence>
<dbReference type="AlphaFoldDB" id="M2R8V8"/>
<dbReference type="Proteomes" id="UP000016930">
    <property type="component" value="Unassembled WGS sequence"/>
</dbReference>
<name>M2R8V8_CERS8</name>
<reference evidence="1 2" key="1">
    <citation type="journal article" date="2012" name="Proc. Natl. Acad. Sci. U.S.A.">
        <title>Comparative genomics of Ceriporiopsis subvermispora and Phanerochaete chrysosporium provide insight into selective ligninolysis.</title>
        <authorList>
            <person name="Fernandez-Fueyo E."/>
            <person name="Ruiz-Duenas F.J."/>
            <person name="Ferreira P."/>
            <person name="Floudas D."/>
            <person name="Hibbett D.S."/>
            <person name="Canessa P."/>
            <person name="Larrondo L.F."/>
            <person name="James T.Y."/>
            <person name="Seelenfreund D."/>
            <person name="Lobos S."/>
            <person name="Polanco R."/>
            <person name="Tello M."/>
            <person name="Honda Y."/>
            <person name="Watanabe T."/>
            <person name="Watanabe T."/>
            <person name="Ryu J.S."/>
            <person name="Kubicek C.P."/>
            <person name="Schmoll M."/>
            <person name="Gaskell J."/>
            <person name="Hammel K.E."/>
            <person name="St John F.J."/>
            <person name="Vanden Wymelenberg A."/>
            <person name="Sabat G."/>
            <person name="Splinter BonDurant S."/>
            <person name="Syed K."/>
            <person name="Yadav J.S."/>
            <person name="Doddapaneni H."/>
            <person name="Subramanian V."/>
            <person name="Lavin J.L."/>
            <person name="Oguiza J.A."/>
            <person name="Perez G."/>
            <person name="Pisabarro A.G."/>
            <person name="Ramirez L."/>
            <person name="Santoyo F."/>
            <person name="Master E."/>
            <person name="Coutinho P.M."/>
            <person name="Henrissat B."/>
            <person name="Lombard V."/>
            <person name="Magnuson J.K."/>
            <person name="Kuees U."/>
            <person name="Hori C."/>
            <person name="Igarashi K."/>
            <person name="Samejima M."/>
            <person name="Held B.W."/>
            <person name="Barry K.W."/>
            <person name="LaButti K.M."/>
            <person name="Lapidus A."/>
            <person name="Lindquist E.A."/>
            <person name="Lucas S.M."/>
            <person name="Riley R."/>
            <person name="Salamov A.A."/>
            <person name="Hoffmeister D."/>
            <person name="Schwenk D."/>
            <person name="Hadar Y."/>
            <person name="Yarden O."/>
            <person name="de Vries R.P."/>
            <person name="Wiebenga A."/>
            <person name="Stenlid J."/>
            <person name="Eastwood D."/>
            <person name="Grigoriev I.V."/>
            <person name="Berka R.M."/>
            <person name="Blanchette R.A."/>
            <person name="Kersten P."/>
            <person name="Martinez A.T."/>
            <person name="Vicuna R."/>
            <person name="Cullen D."/>
        </authorList>
    </citation>
    <scope>NUCLEOTIDE SEQUENCE [LARGE SCALE GENOMIC DNA]</scope>
    <source>
        <strain evidence="1 2">B</strain>
    </source>
</reference>
<accession>M2R8V8</accession>
<protein>
    <submittedName>
        <fullName evidence="1">Uncharacterized protein</fullName>
    </submittedName>
</protein>
<organism evidence="1 2">
    <name type="scientific">Ceriporiopsis subvermispora (strain B)</name>
    <name type="common">White-rot fungus</name>
    <name type="synonym">Gelatoporia subvermispora</name>
    <dbReference type="NCBI Taxonomy" id="914234"/>
    <lineage>
        <taxon>Eukaryota</taxon>
        <taxon>Fungi</taxon>
        <taxon>Dikarya</taxon>
        <taxon>Basidiomycota</taxon>
        <taxon>Agaricomycotina</taxon>
        <taxon>Agaricomycetes</taxon>
        <taxon>Polyporales</taxon>
        <taxon>Gelatoporiaceae</taxon>
        <taxon>Gelatoporia</taxon>
    </lineage>
</organism>
<proteinExistence type="predicted"/>
<evidence type="ECO:0000313" key="1">
    <source>
        <dbReference type="EMBL" id="EMD40850.1"/>
    </source>
</evidence>
<gene>
    <name evidence="1" type="ORF">CERSUDRAFT_71109</name>
</gene>
<keyword evidence="2" id="KW-1185">Reference proteome</keyword>